<name>A0A6C0C911_9ZZZZ</name>
<sequence>MDQQKMGNGSTRVEYRTHTVYQTPPAVLKELEEQKAKLTTLEEEATKRKDPLLFKENSTELINNLAKELPRLQLTNFIKKGTGEHHIGFIGPVSAGKTSYINALFGLKLPVAVSHCTEDCSVVHKDGKNIIWDVFGSNDSFHFFDADSLSFVKDLDVCVLLFCEDPAMVANMLKVVYAINKNLIIIRTKCDLCSEDDARTIEEEKVMDGKKVNLILGTQNVKTYCISSRNVARKTGKEFDWKTVRGLMGLV</sequence>
<dbReference type="SUPFAM" id="SSF52540">
    <property type="entry name" value="P-loop containing nucleoside triphosphate hydrolases"/>
    <property type="match status" value="1"/>
</dbReference>
<evidence type="ECO:0000313" key="1">
    <source>
        <dbReference type="EMBL" id="QHT00582.1"/>
    </source>
</evidence>
<protein>
    <recommendedName>
        <fullName evidence="2">IRG-type G domain-containing protein</fullName>
    </recommendedName>
</protein>
<dbReference type="AlphaFoldDB" id="A0A6C0C911"/>
<dbReference type="Gene3D" id="3.40.50.300">
    <property type="entry name" value="P-loop containing nucleotide triphosphate hydrolases"/>
    <property type="match status" value="1"/>
</dbReference>
<proteinExistence type="predicted"/>
<dbReference type="PANTHER" id="PTHR14143:SF1">
    <property type="entry name" value="IRG-TYPE G DOMAIN-CONTAINING PROTEIN"/>
    <property type="match status" value="1"/>
</dbReference>
<dbReference type="EMBL" id="MN739356">
    <property type="protein sequence ID" value="QHT00582.1"/>
    <property type="molecule type" value="Genomic_DNA"/>
</dbReference>
<organism evidence="1">
    <name type="scientific">viral metagenome</name>
    <dbReference type="NCBI Taxonomy" id="1070528"/>
    <lineage>
        <taxon>unclassified sequences</taxon>
        <taxon>metagenomes</taxon>
        <taxon>organismal metagenomes</taxon>
    </lineage>
</organism>
<dbReference type="PANTHER" id="PTHR14143">
    <property type="entry name" value="INTERFERON-INDUCIBLE GTPASE FAMILY MEMBER"/>
    <property type="match status" value="1"/>
</dbReference>
<evidence type="ECO:0008006" key="2">
    <source>
        <dbReference type="Google" id="ProtNLM"/>
    </source>
</evidence>
<dbReference type="InterPro" id="IPR027417">
    <property type="entry name" value="P-loop_NTPase"/>
</dbReference>
<accession>A0A6C0C911</accession>
<reference evidence="1" key="1">
    <citation type="journal article" date="2020" name="Nature">
        <title>Giant virus diversity and host interactions through global metagenomics.</title>
        <authorList>
            <person name="Schulz F."/>
            <person name="Roux S."/>
            <person name="Paez-Espino D."/>
            <person name="Jungbluth S."/>
            <person name="Walsh D.A."/>
            <person name="Denef V.J."/>
            <person name="McMahon K.D."/>
            <person name="Konstantinidis K.T."/>
            <person name="Eloe-Fadrosh E.A."/>
            <person name="Kyrpides N.C."/>
            <person name="Woyke T."/>
        </authorList>
    </citation>
    <scope>NUCLEOTIDE SEQUENCE</scope>
    <source>
        <strain evidence="1">GVMAG-M-3300020192-26</strain>
    </source>
</reference>